<dbReference type="Pfam" id="PF00392">
    <property type="entry name" value="GntR"/>
    <property type="match status" value="1"/>
</dbReference>
<protein>
    <submittedName>
        <fullName evidence="15">PTS N-acetylgalactosamine transporter subunit IIB</fullName>
    </submittedName>
</protein>
<evidence type="ECO:0000256" key="6">
    <source>
        <dbReference type="ARBA" id="ARBA00022683"/>
    </source>
</evidence>
<dbReference type="InterPro" id="IPR004720">
    <property type="entry name" value="PTS_IIB_sorbose-sp"/>
</dbReference>
<keyword evidence="8" id="KW-0805">Transcription regulation</keyword>
<feature type="domain" description="HTH gntR-type" evidence="13">
    <location>
        <begin position="6"/>
        <end position="74"/>
    </location>
</feature>
<evidence type="ECO:0000256" key="3">
    <source>
        <dbReference type="ARBA" id="ARBA00022490"/>
    </source>
</evidence>
<dbReference type="PROSITE" id="PS50949">
    <property type="entry name" value="HTH_GNTR"/>
    <property type="match status" value="1"/>
</dbReference>
<organism evidence="15 16">
    <name type="scientific">Companilactobacillus zhachilii</name>
    <dbReference type="NCBI Taxonomy" id="2304606"/>
    <lineage>
        <taxon>Bacteria</taxon>
        <taxon>Bacillati</taxon>
        <taxon>Bacillota</taxon>
        <taxon>Bacilli</taxon>
        <taxon>Lactobacillales</taxon>
        <taxon>Lactobacillaceae</taxon>
        <taxon>Companilactobacillus</taxon>
    </lineage>
</organism>
<dbReference type="GO" id="GO:0016301">
    <property type="term" value="F:kinase activity"/>
    <property type="evidence" value="ECO:0007669"/>
    <property type="project" value="UniProtKB-KW"/>
</dbReference>
<dbReference type="PROSITE" id="PS51101">
    <property type="entry name" value="PTS_EIIB_TYPE_4"/>
    <property type="match status" value="1"/>
</dbReference>
<keyword evidence="4" id="KW-0762">Sugar transport</keyword>
<dbReference type="NCBIfam" id="TIGR00854">
    <property type="entry name" value="pts-sorbose"/>
    <property type="match status" value="1"/>
</dbReference>
<sequence length="405" mass="45752">MKKQPFWQYEQISEELIRDIETGQLSIGSKLPSEKKLCEQYGVSRITIRKALAELDESGYIEKRQGQGSFVKSQDPDDLGISYVDTPSVQLKRYGHDVKIQLKTFQILAFGECPEIRSVMNLTDTDYIYKIEQIYVSDKQPLIKRLTYLSFKDFPLIMANEIEDRELMPMLIHKYKMNPDSLQHDIDTSVDDNPTKSFVIPNYAKRRTYVETTTKGINDDGLIDYVSTAIAPSASKIFFLENEGENDMSDPHILLTRIDNRLVHGQVGVTWTKTLGANLILVANDEAANDVLQQKLMKSTADSSGAQIRFFTLQKTIDIISKAADRQKIFIVVKTPADAATLVEGGVPIKEVNVGNMHFAPGKEEVTKKVYVDEQDKSDLMKLVNAGLDVYIEDVPGDHKTQVNF</sequence>
<dbReference type="OrthoDB" id="9788818at2"/>
<keyword evidence="6" id="KW-0598">Phosphotransferase system</keyword>
<dbReference type="Proteomes" id="UP000267208">
    <property type="component" value="Chromosome"/>
</dbReference>
<comment type="subcellular location">
    <subcellularLocation>
        <location evidence="1">Cytoplasm</location>
    </subcellularLocation>
</comment>
<dbReference type="SUPFAM" id="SSF52728">
    <property type="entry name" value="PTS IIb component"/>
    <property type="match status" value="1"/>
</dbReference>
<dbReference type="NCBIfam" id="NF008508">
    <property type="entry name" value="PRK11425.1"/>
    <property type="match status" value="1"/>
</dbReference>
<dbReference type="GO" id="GO:0008982">
    <property type="term" value="F:protein-N(PI)-phosphohistidine-sugar phosphotransferase activity"/>
    <property type="evidence" value="ECO:0007669"/>
    <property type="project" value="InterPro"/>
</dbReference>
<dbReference type="InterPro" id="IPR036390">
    <property type="entry name" value="WH_DNA-bd_sf"/>
</dbReference>
<dbReference type="SMART" id="SM00345">
    <property type="entry name" value="HTH_GNTR"/>
    <property type="match status" value="1"/>
</dbReference>
<dbReference type="InterPro" id="IPR018455">
    <property type="entry name" value="PTS_IIB_sorbose-sp_subgr"/>
</dbReference>
<evidence type="ECO:0000259" key="13">
    <source>
        <dbReference type="PROSITE" id="PS50949"/>
    </source>
</evidence>
<dbReference type="Pfam" id="PF03830">
    <property type="entry name" value="PTSIIB_sorb"/>
    <property type="match status" value="1"/>
</dbReference>
<evidence type="ECO:0000256" key="4">
    <source>
        <dbReference type="ARBA" id="ARBA00022597"/>
    </source>
</evidence>
<dbReference type="InterPro" id="IPR036388">
    <property type="entry name" value="WH-like_DNA-bd_sf"/>
</dbReference>
<gene>
    <name evidence="15" type="primary">agaB</name>
    <name evidence="15" type="ORF">D1B17_12095</name>
</gene>
<dbReference type="PANTHER" id="PTHR44846:SF1">
    <property type="entry name" value="MANNOSYL-D-GLYCERATE TRANSPORT_METABOLISM SYSTEM REPRESSOR MNGR-RELATED"/>
    <property type="match status" value="1"/>
</dbReference>
<dbReference type="KEGG" id="lzh:D1B17_12095"/>
<evidence type="ECO:0000256" key="9">
    <source>
        <dbReference type="ARBA" id="ARBA00023125"/>
    </source>
</evidence>
<dbReference type="Gene3D" id="3.40.1410.10">
    <property type="entry name" value="Chorismate lyase-like"/>
    <property type="match status" value="1"/>
</dbReference>
<dbReference type="InterPro" id="IPR028978">
    <property type="entry name" value="Chorismate_lyase_/UTRA_dom_sf"/>
</dbReference>
<reference evidence="16" key="1">
    <citation type="submission" date="2018-08" db="EMBL/GenBank/DDBJ databases">
        <title>Genome of Lactobacillus sp. HBUAS52074.</title>
        <authorList>
            <person name="Guo Z."/>
            <person name="Zhang Z.D."/>
        </authorList>
    </citation>
    <scope>NUCLEOTIDE SEQUENCE [LARGE SCALE GENOMIC DNA]</scope>
    <source>
        <strain evidence="16">HBUAS52074</strain>
    </source>
</reference>
<dbReference type="PRINTS" id="PR00035">
    <property type="entry name" value="HTHGNTR"/>
</dbReference>
<feature type="domain" description="PTS EIIB type-4" evidence="14">
    <location>
        <begin position="249"/>
        <end position="405"/>
    </location>
</feature>
<evidence type="ECO:0000256" key="8">
    <source>
        <dbReference type="ARBA" id="ARBA00023015"/>
    </source>
</evidence>
<evidence type="ECO:0000259" key="14">
    <source>
        <dbReference type="PROSITE" id="PS51101"/>
    </source>
</evidence>
<keyword evidence="9" id="KW-0238">DNA-binding</keyword>
<keyword evidence="16" id="KW-1185">Reference proteome</keyword>
<accession>A0A386PTH8</accession>
<keyword evidence="3" id="KW-0963">Cytoplasm</keyword>
<dbReference type="GO" id="GO:0003700">
    <property type="term" value="F:DNA-binding transcription factor activity"/>
    <property type="evidence" value="ECO:0007669"/>
    <property type="project" value="InterPro"/>
</dbReference>
<dbReference type="InterPro" id="IPR000524">
    <property type="entry name" value="Tscrpt_reg_HTH_GntR"/>
</dbReference>
<evidence type="ECO:0000313" key="15">
    <source>
        <dbReference type="EMBL" id="AYE39326.1"/>
    </source>
</evidence>
<evidence type="ECO:0000256" key="2">
    <source>
        <dbReference type="ARBA" id="ARBA00022448"/>
    </source>
</evidence>
<feature type="active site" description="Pros-phosphohistidine intermediate; for EIIB activity" evidence="11">
    <location>
        <position position="264"/>
    </location>
</feature>
<dbReference type="EMBL" id="CP031933">
    <property type="protein sequence ID" value="AYE39326.1"/>
    <property type="molecule type" value="Genomic_DNA"/>
</dbReference>
<dbReference type="GO" id="GO:0009401">
    <property type="term" value="P:phosphoenolpyruvate-dependent sugar phosphotransferase system"/>
    <property type="evidence" value="ECO:0007669"/>
    <property type="project" value="UniProtKB-KW"/>
</dbReference>
<proteinExistence type="predicted"/>
<evidence type="ECO:0000256" key="10">
    <source>
        <dbReference type="ARBA" id="ARBA00023163"/>
    </source>
</evidence>
<evidence type="ECO:0000256" key="7">
    <source>
        <dbReference type="ARBA" id="ARBA00022777"/>
    </source>
</evidence>
<dbReference type="SUPFAM" id="SSF64288">
    <property type="entry name" value="Chorismate lyase-like"/>
    <property type="match status" value="1"/>
</dbReference>
<evidence type="ECO:0000256" key="12">
    <source>
        <dbReference type="PIRSR" id="PIRSR618455-2"/>
    </source>
</evidence>
<dbReference type="Gene3D" id="1.10.10.10">
    <property type="entry name" value="Winged helix-like DNA-binding domain superfamily/Winged helix DNA-binding domain"/>
    <property type="match status" value="1"/>
</dbReference>
<dbReference type="NCBIfam" id="NF007288">
    <property type="entry name" value="PRK09756.1"/>
    <property type="match status" value="1"/>
</dbReference>
<keyword evidence="5" id="KW-0808">Transferase</keyword>
<dbReference type="InterPro" id="IPR050679">
    <property type="entry name" value="Bact_HTH_transcr_reg"/>
</dbReference>
<dbReference type="GO" id="GO:0003677">
    <property type="term" value="F:DNA binding"/>
    <property type="evidence" value="ECO:0007669"/>
    <property type="project" value="UniProtKB-KW"/>
</dbReference>
<keyword evidence="7" id="KW-0418">Kinase</keyword>
<dbReference type="InterPro" id="IPR036667">
    <property type="entry name" value="PTS_IIB_sorbose-sp_sf"/>
</dbReference>
<dbReference type="PANTHER" id="PTHR44846">
    <property type="entry name" value="MANNOSYL-D-GLYCERATE TRANSPORT/METABOLISM SYSTEM REPRESSOR MNGR-RELATED"/>
    <property type="match status" value="1"/>
</dbReference>
<evidence type="ECO:0000256" key="11">
    <source>
        <dbReference type="PIRSR" id="PIRSR618455-1"/>
    </source>
</evidence>
<evidence type="ECO:0000256" key="1">
    <source>
        <dbReference type="ARBA" id="ARBA00004496"/>
    </source>
</evidence>
<dbReference type="CDD" id="cd07377">
    <property type="entry name" value="WHTH_GntR"/>
    <property type="match status" value="1"/>
</dbReference>
<dbReference type="GO" id="GO:0045892">
    <property type="term" value="P:negative regulation of DNA-templated transcription"/>
    <property type="evidence" value="ECO:0007669"/>
    <property type="project" value="TreeGrafter"/>
</dbReference>
<dbReference type="AlphaFoldDB" id="A0A386PTH8"/>
<keyword evidence="10" id="KW-0804">Transcription</keyword>
<feature type="modified residue" description="Phosphohistidine; by EIIA" evidence="12">
    <location>
        <position position="264"/>
    </location>
</feature>
<dbReference type="FunFam" id="1.10.10.10:FF:000079">
    <property type="entry name" value="GntR family transcriptional regulator"/>
    <property type="match status" value="1"/>
</dbReference>
<evidence type="ECO:0000313" key="16">
    <source>
        <dbReference type="Proteomes" id="UP000267208"/>
    </source>
</evidence>
<dbReference type="Gene3D" id="3.40.35.10">
    <property type="entry name" value="Phosphotransferase system, sorbose subfamily IIB component"/>
    <property type="match status" value="1"/>
</dbReference>
<evidence type="ECO:0000256" key="5">
    <source>
        <dbReference type="ARBA" id="ARBA00022679"/>
    </source>
</evidence>
<dbReference type="SUPFAM" id="SSF46785">
    <property type="entry name" value="Winged helix' DNA-binding domain"/>
    <property type="match status" value="1"/>
</dbReference>
<keyword evidence="2" id="KW-0813">Transport</keyword>
<dbReference type="CDD" id="cd00001">
    <property type="entry name" value="PTS_IIB_man"/>
    <property type="match status" value="1"/>
</dbReference>
<dbReference type="GO" id="GO:0005737">
    <property type="term" value="C:cytoplasm"/>
    <property type="evidence" value="ECO:0007669"/>
    <property type="project" value="UniProtKB-SubCell"/>
</dbReference>
<name>A0A386PTH8_9LACO</name>